<name>A0A0G3BMY5_9BURK</name>
<reference evidence="1 2" key="1">
    <citation type="submission" date="2015-05" db="EMBL/GenBank/DDBJ databases">
        <authorList>
            <person name="Tang B."/>
            <person name="Yu Y."/>
        </authorList>
    </citation>
    <scope>NUCLEOTIDE SEQUENCE [LARGE SCALE GENOMIC DNA]</scope>
    <source>
        <strain evidence="1 2">DSM 7029</strain>
    </source>
</reference>
<dbReference type="AlphaFoldDB" id="A0A0G3BMY5"/>
<dbReference type="KEGG" id="pbh:AAW51_2642"/>
<proteinExistence type="predicted"/>
<dbReference type="EMBL" id="CP011371">
    <property type="protein sequence ID" value="AKJ29333.1"/>
    <property type="molecule type" value="Genomic_DNA"/>
</dbReference>
<evidence type="ECO:0000313" key="1">
    <source>
        <dbReference type="EMBL" id="AKJ29333.1"/>
    </source>
</evidence>
<protein>
    <submittedName>
        <fullName evidence="1">Uncharacterized protein</fullName>
    </submittedName>
</protein>
<sequence>MFGEITGWLVAFKYPASDSGPQWLEIKQVEREQAVATARALAAQRWPEADVFKIVPIME</sequence>
<gene>
    <name evidence="1" type="ORF">AAW51_2642</name>
</gene>
<evidence type="ECO:0000313" key="2">
    <source>
        <dbReference type="Proteomes" id="UP000035352"/>
    </source>
</evidence>
<dbReference type="Proteomes" id="UP000035352">
    <property type="component" value="Chromosome"/>
</dbReference>
<dbReference type="RefSeq" id="WP_047194987.1">
    <property type="nucleotide sequence ID" value="NZ_CP011371.1"/>
</dbReference>
<organism evidence="1 2">
    <name type="scientific">Caldimonas brevitalea</name>
    <dbReference type="NCBI Taxonomy" id="413882"/>
    <lineage>
        <taxon>Bacteria</taxon>
        <taxon>Pseudomonadati</taxon>
        <taxon>Pseudomonadota</taxon>
        <taxon>Betaproteobacteria</taxon>
        <taxon>Burkholderiales</taxon>
        <taxon>Sphaerotilaceae</taxon>
        <taxon>Caldimonas</taxon>
    </lineage>
</organism>
<keyword evidence="2" id="KW-1185">Reference proteome</keyword>
<accession>A0A0G3BMY5</accession>